<accession>F0ZJI2</accession>
<dbReference type="AlphaFoldDB" id="F0ZJI2"/>
<feature type="region of interest" description="Disordered" evidence="1">
    <location>
        <begin position="265"/>
        <end position="289"/>
    </location>
</feature>
<dbReference type="FunCoup" id="F0ZJI2">
    <property type="interactions" value="398"/>
</dbReference>
<dbReference type="Proteomes" id="UP000001064">
    <property type="component" value="Unassembled WGS sequence"/>
</dbReference>
<feature type="region of interest" description="Disordered" evidence="1">
    <location>
        <begin position="304"/>
        <end position="346"/>
    </location>
</feature>
<gene>
    <name evidence="2" type="ORF">DICPUDRAFT_78423</name>
</gene>
<dbReference type="OMA" id="KENQRWA"/>
<feature type="compositionally biased region" description="Low complexity" evidence="1">
    <location>
        <begin position="269"/>
        <end position="289"/>
    </location>
</feature>
<dbReference type="GeneID" id="10500541"/>
<dbReference type="InParanoid" id="F0ZJI2"/>
<dbReference type="KEGG" id="dpp:DICPUDRAFT_78423"/>
<feature type="compositionally biased region" description="Low complexity" evidence="1">
    <location>
        <begin position="316"/>
        <end position="341"/>
    </location>
</feature>
<reference evidence="3" key="1">
    <citation type="journal article" date="2011" name="Genome Biol.">
        <title>Comparative genomics of the social amoebae Dictyostelium discoideum and Dictyostelium purpureum.</title>
        <authorList>
            <consortium name="US DOE Joint Genome Institute (JGI-PGF)"/>
            <person name="Sucgang R."/>
            <person name="Kuo A."/>
            <person name="Tian X."/>
            <person name="Salerno W."/>
            <person name="Parikh A."/>
            <person name="Feasley C.L."/>
            <person name="Dalin E."/>
            <person name="Tu H."/>
            <person name="Huang E."/>
            <person name="Barry K."/>
            <person name="Lindquist E."/>
            <person name="Shapiro H."/>
            <person name="Bruce D."/>
            <person name="Schmutz J."/>
            <person name="Salamov A."/>
            <person name="Fey P."/>
            <person name="Gaudet P."/>
            <person name="Anjard C."/>
            <person name="Babu M.M."/>
            <person name="Basu S."/>
            <person name="Bushmanova Y."/>
            <person name="van der Wel H."/>
            <person name="Katoh-Kurasawa M."/>
            <person name="Dinh C."/>
            <person name="Coutinho P.M."/>
            <person name="Saito T."/>
            <person name="Elias M."/>
            <person name="Schaap P."/>
            <person name="Kay R.R."/>
            <person name="Henrissat B."/>
            <person name="Eichinger L."/>
            <person name="Rivero F."/>
            <person name="Putnam N.H."/>
            <person name="West C.M."/>
            <person name="Loomis W.F."/>
            <person name="Chisholm R.L."/>
            <person name="Shaulsky G."/>
            <person name="Strassmann J.E."/>
            <person name="Queller D.C."/>
            <person name="Kuspa A."/>
            <person name="Grigoriev I.V."/>
        </authorList>
    </citation>
    <scope>NUCLEOTIDE SEQUENCE [LARGE SCALE GENOMIC DNA]</scope>
    <source>
        <strain evidence="3">QSDP1</strain>
    </source>
</reference>
<feature type="region of interest" description="Disordered" evidence="1">
    <location>
        <begin position="111"/>
        <end position="130"/>
    </location>
</feature>
<evidence type="ECO:0000256" key="1">
    <source>
        <dbReference type="SAM" id="MobiDB-lite"/>
    </source>
</evidence>
<proteinExistence type="predicted"/>
<protein>
    <submittedName>
        <fullName evidence="2">Uncharacterized protein</fullName>
    </submittedName>
</protein>
<dbReference type="eggNOG" id="ENOG502RSQI">
    <property type="taxonomic scope" value="Eukaryota"/>
</dbReference>
<sequence length="546" mass="65930">MALVNDVNFKIIEETLSTKWDSGHRSLFKIHFKPKDYISIRNKKGFYKLAIVIKVFDNRIYVKDEENNNRLWVFPYDKIKKGYSHYLEDEFNYKENQRWAHQYKINIGATSLNPTKKKTTNKPPKPEETQTPIAYSYDYNYYSRKPGKVTSLSEGGSRSWKPKTIEPTVITEPYDIRIITEEEYQLLSKQRAYHKYLDQIIKKEKIEKELENMKLNKPGAFVISEKRINRYNNKYIKPEDLKLLDEINKKYNFNVNSFNEYKNKIKPEQQQQQQEQQQQQQQQEQEAQYQDYQYQDYQNHQDYQYSQNQSETEVVQQPKPQLQQPQQQQSSPQQQKQQQKQTNPFSYYIKPVKYLDEDVDSYHSSEYDDDEYDEDEYSQYNDDDEHSQYSEYDDNNEYENNKEFDDDNSNNNQENSYSDDKISVTSSSTYDYQYQFTTTNNNQVYDNLHLSSYNPDTDQYYSGYSLGLNNNKVEDQLKNESSKKDEIFKKIEKDYKTSSNQDYQDEYEKLLNTFNSNFILHSEFDKRRIELVRDYFNIDLTKYKIN</sequence>
<dbReference type="STRING" id="5786.F0ZJI2"/>
<dbReference type="VEuPathDB" id="AmoebaDB:DICPUDRAFT_78423"/>
<dbReference type="EMBL" id="GL871043">
    <property type="protein sequence ID" value="EGC35904.1"/>
    <property type="molecule type" value="Genomic_DNA"/>
</dbReference>
<dbReference type="RefSeq" id="XP_003287558.1">
    <property type="nucleotide sequence ID" value="XM_003287510.1"/>
</dbReference>
<dbReference type="OrthoDB" id="10685005at2759"/>
<name>F0ZJI2_DICPU</name>
<organism evidence="2 3">
    <name type="scientific">Dictyostelium purpureum</name>
    <name type="common">Slime mold</name>
    <dbReference type="NCBI Taxonomy" id="5786"/>
    <lineage>
        <taxon>Eukaryota</taxon>
        <taxon>Amoebozoa</taxon>
        <taxon>Evosea</taxon>
        <taxon>Eumycetozoa</taxon>
        <taxon>Dictyostelia</taxon>
        <taxon>Dictyosteliales</taxon>
        <taxon>Dictyosteliaceae</taxon>
        <taxon>Dictyostelium</taxon>
    </lineage>
</organism>
<feature type="region of interest" description="Disordered" evidence="1">
    <location>
        <begin position="363"/>
        <end position="424"/>
    </location>
</feature>
<evidence type="ECO:0000313" key="2">
    <source>
        <dbReference type="EMBL" id="EGC35904.1"/>
    </source>
</evidence>
<evidence type="ECO:0000313" key="3">
    <source>
        <dbReference type="Proteomes" id="UP000001064"/>
    </source>
</evidence>
<feature type="compositionally biased region" description="Acidic residues" evidence="1">
    <location>
        <begin position="367"/>
        <end position="397"/>
    </location>
</feature>
<keyword evidence="3" id="KW-1185">Reference proteome</keyword>